<proteinExistence type="predicted"/>
<name>A0ABY2UUB0_9RHOB</name>
<dbReference type="RefSeq" id="WP_138163064.1">
    <property type="nucleotide sequence ID" value="NZ_VAUA01000005.1"/>
</dbReference>
<dbReference type="Proteomes" id="UP000305041">
    <property type="component" value="Unassembled WGS sequence"/>
</dbReference>
<dbReference type="SUPFAM" id="SSF53335">
    <property type="entry name" value="S-adenosyl-L-methionine-dependent methyltransferases"/>
    <property type="match status" value="1"/>
</dbReference>
<reference evidence="1 2" key="1">
    <citation type="submission" date="2019-05" db="EMBL/GenBank/DDBJ databases">
        <title>Draft genome sequence of Pelagicola sp. DSW4-44.</title>
        <authorList>
            <person name="Oh J."/>
        </authorList>
    </citation>
    <scope>NUCLEOTIDE SEQUENCE [LARGE SCALE GENOMIC DNA]</scope>
    <source>
        <strain evidence="1 2">DSW4-44</strain>
    </source>
</reference>
<comment type="caution">
    <text evidence="1">The sequence shown here is derived from an EMBL/GenBank/DDBJ whole genome shotgun (WGS) entry which is preliminary data.</text>
</comment>
<dbReference type="CDD" id="cd02440">
    <property type="entry name" value="AdoMet_MTases"/>
    <property type="match status" value="1"/>
</dbReference>
<dbReference type="Gene3D" id="3.40.50.150">
    <property type="entry name" value="Vaccinia Virus protein VP39"/>
    <property type="match status" value="1"/>
</dbReference>
<dbReference type="EMBL" id="VAUA01000005">
    <property type="protein sequence ID" value="TLP64271.1"/>
    <property type="molecule type" value="Genomic_DNA"/>
</dbReference>
<evidence type="ECO:0000313" key="2">
    <source>
        <dbReference type="Proteomes" id="UP000305041"/>
    </source>
</evidence>
<sequence length="252" mass="28529">MNFDRPAIDLLSSLEELATLSLNYSSITDEECMLLGYQRTKQISRKSRLQWEQGNQTVLSDEVKSRKQSIIEGAFLEIYQEYIPLKHALGNKKIEHTCDIGCGQGINDVFLFRDFKSKFTLVDIEESPEMYHNWAESGSGYASLKAASNLLIANGVDANDVTEINPTKANISVPKNGFDLATSFYSCGFHYPIDDYLDLMAETINKGGYVCLDLRKQYLRSNTAAVSNLFEMSKTTEVYNDNKSTRMLFEKK</sequence>
<keyword evidence="2" id="KW-1185">Reference proteome</keyword>
<evidence type="ECO:0008006" key="3">
    <source>
        <dbReference type="Google" id="ProtNLM"/>
    </source>
</evidence>
<gene>
    <name evidence="1" type="ORF">FEE96_10825</name>
</gene>
<evidence type="ECO:0000313" key="1">
    <source>
        <dbReference type="EMBL" id="TLP64271.1"/>
    </source>
</evidence>
<protein>
    <recommendedName>
        <fullName evidence="3">Class I SAM-dependent methyltransferase</fullName>
    </recommendedName>
</protein>
<organism evidence="1 2">
    <name type="scientific">Parasedimentitalea maritima</name>
    <dbReference type="NCBI Taxonomy" id="2578117"/>
    <lineage>
        <taxon>Bacteria</taxon>
        <taxon>Pseudomonadati</taxon>
        <taxon>Pseudomonadota</taxon>
        <taxon>Alphaproteobacteria</taxon>
        <taxon>Rhodobacterales</taxon>
        <taxon>Paracoccaceae</taxon>
        <taxon>Parasedimentitalea</taxon>
    </lineage>
</organism>
<dbReference type="InterPro" id="IPR029063">
    <property type="entry name" value="SAM-dependent_MTases_sf"/>
</dbReference>
<accession>A0ABY2UUB0</accession>